<gene>
    <name evidence="6" type="ORF">C7M61_005227</name>
</gene>
<sequence length="433" mass="48596">MSYYPGGRHGADLYRPQDSRGYNQNGGGNNSSRGRFQQHENRGSHYRPNQGRGGYLSYQGGQGRQGRYQQPRQGGSHLVYSQGQPDTQLWMGDLDPSWTEDAIISLWNQVGESPTNVKIMRDKTGKPLYCFVTFASPKEVASAILKNMTLVPGTNRHFKLNYASGGGRSDQYGSQQRSGPGQRHNVYAQNEWSLFVGDLANEVTDPMLFNHFNKEFPGAVHQVKVITDFQTKASKGFGFVRFNNEESQQKALQSMNGSMLAGRALRVGQASKNDTSDYKKTAQETGVPDAVKLNQYHPPLGPSTDPNNTVIKIKGITTAITRDELLGHFLPFGSIIFCKVNYREGVAHIKYLNRREAEMAMLYMYGFIINNCRVALRWGREERAETGKLNFKPGEKTEKYTAAKKTPMYTGDFDKNVVFEDLSKKELEGLQPN</sequence>
<feature type="region of interest" description="Disordered" evidence="4">
    <location>
        <begin position="162"/>
        <end position="183"/>
    </location>
</feature>
<dbReference type="SUPFAM" id="SSF54928">
    <property type="entry name" value="RNA-binding domain, RBD"/>
    <property type="match status" value="2"/>
</dbReference>
<dbReference type="SMART" id="SM00360">
    <property type="entry name" value="RRM"/>
    <property type="match status" value="3"/>
</dbReference>
<dbReference type="EMBL" id="PYFQ01000023">
    <property type="protein sequence ID" value="PSK33761.1"/>
    <property type="molecule type" value="Genomic_DNA"/>
</dbReference>
<evidence type="ECO:0000313" key="7">
    <source>
        <dbReference type="Proteomes" id="UP000241107"/>
    </source>
</evidence>
<dbReference type="GO" id="GO:0005829">
    <property type="term" value="C:cytosol"/>
    <property type="evidence" value="ECO:0007669"/>
    <property type="project" value="TreeGrafter"/>
</dbReference>
<keyword evidence="7" id="KW-1185">Reference proteome</keyword>
<dbReference type="PANTHER" id="PTHR47640">
    <property type="entry name" value="TRNA SELENOCYSTEINE 1-ASSOCIATED PROTEIN 1-RELATED-RELATED"/>
    <property type="match status" value="1"/>
</dbReference>
<keyword evidence="2 3" id="KW-0694">RNA-binding</keyword>
<feature type="compositionally biased region" description="Low complexity" evidence="4">
    <location>
        <begin position="55"/>
        <end position="75"/>
    </location>
</feature>
<comment type="caution">
    <text evidence="6">The sequence shown here is derived from an EMBL/GenBank/DDBJ whole genome shotgun (WGS) entry which is preliminary data.</text>
</comment>
<evidence type="ECO:0000256" key="1">
    <source>
        <dbReference type="ARBA" id="ARBA00022737"/>
    </source>
</evidence>
<dbReference type="PROSITE" id="PS50102">
    <property type="entry name" value="RRM"/>
    <property type="match status" value="3"/>
</dbReference>
<dbReference type="GO" id="GO:0006376">
    <property type="term" value="P:mRNA splice site recognition"/>
    <property type="evidence" value="ECO:0007669"/>
    <property type="project" value="TreeGrafter"/>
</dbReference>
<dbReference type="GeneID" id="36568613"/>
<organism evidence="6 7">
    <name type="scientific">Candidozyma pseudohaemuli</name>
    <dbReference type="NCBI Taxonomy" id="418784"/>
    <lineage>
        <taxon>Eukaryota</taxon>
        <taxon>Fungi</taxon>
        <taxon>Dikarya</taxon>
        <taxon>Ascomycota</taxon>
        <taxon>Saccharomycotina</taxon>
        <taxon>Pichiomycetes</taxon>
        <taxon>Metschnikowiaceae</taxon>
        <taxon>Candidozyma</taxon>
    </lineage>
</organism>
<dbReference type="PANTHER" id="PTHR47640:SF10">
    <property type="entry name" value="TRNA SELENOCYSTEINE 1-ASSOCIATED PROTEIN 1-RELATED"/>
    <property type="match status" value="1"/>
</dbReference>
<protein>
    <recommendedName>
        <fullName evidence="5">RRM domain-containing protein</fullName>
    </recommendedName>
</protein>
<proteinExistence type="predicted"/>
<feature type="domain" description="RRM" evidence="5">
    <location>
        <begin position="192"/>
        <end position="272"/>
    </location>
</feature>
<dbReference type="Pfam" id="PF00076">
    <property type="entry name" value="RRM_1"/>
    <property type="match status" value="3"/>
</dbReference>
<dbReference type="Proteomes" id="UP000241107">
    <property type="component" value="Unassembled WGS sequence"/>
</dbReference>
<evidence type="ECO:0000256" key="3">
    <source>
        <dbReference type="PROSITE-ProRule" id="PRU00176"/>
    </source>
</evidence>
<evidence type="ECO:0000256" key="4">
    <source>
        <dbReference type="SAM" id="MobiDB-lite"/>
    </source>
</evidence>
<name>A0A2P7YCR2_9ASCO</name>
<dbReference type="InterPro" id="IPR012677">
    <property type="entry name" value="Nucleotide-bd_a/b_plait_sf"/>
</dbReference>
<evidence type="ECO:0000313" key="6">
    <source>
        <dbReference type="EMBL" id="PSK33761.1"/>
    </source>
</evidence>
<dbReference type="GO" id="GO:0003729">
    <property type="term" value="F:mRNA binding"/>
    <property type="evidence" value="ECO:0007669"/>
    <property type="project" value="InterPro"/>
</dbReference>
<dbReference type="STRING" id="418784.A0A2P7YCR2"/>
<dbReference type="Gene3D" id="3.30.70.330">
    <property type="match status" value="3"/>
</dbReference>
<accession>A0A2P7YCR2</accession>
<keyword evidence="1" id="KW-0677">Repeat</keyword>
<dbReference type="RefSeq" id="XP_024711342.1">
    <property type="nucleotide sequence ID" value="XM_024860534.1"/>
</dbReference>
<evidence type="ECO:0000256" key="2">
    <source>
        <dbReference type="ARBA" id="ARBA00022884"/>
    </source>
</evidence>
<evidence type="ECO:0000259" key="5">
    <source>
        <dbReference type="PROSITE" id="PS50102"/>
    </source>
</evidence>
<dbReference type="InterPro" id="IPR035979">
    <property type="entry name" value="RBD_domain_sf"/>
</dbReference>
<feature type="compositionally biased region" description="Basic and acidic residues" evidence="4">
    <location>
        <begin position="9"/>
        <end position="18"/>
    </location>
</feature>
<dbReference type="CDD" id="cd12611">
    <property type="entry name" value="RRM1_NGR1_NAM8_like"/>
    <property type="match status" value="1"/>
</dbReference>
<dbReference type="InterPro" id="IPR000504">
    <property type="entry name" value="RRM_dom"/>
</dbReference>
<feature type="region of interest" description="Disordered" evidence="4">
    <location>
        <begin position="1"/>
        <end position="84"/>
    </location>
</feature>
<dbReference type="OrthoDB" id="446113at2759"/>
<reference evidence="6 7" key="1">
    <citation type="submission" date="2018-03" db="EMBL/GenBank/DDBJ databases">
        <title>Candida pseudohaemulonii genome assembly and annotation.</title>
        <authorList>
            <person name="Munoz J.F."/>
            <person name="Gade L.G."/>
            <person name="Chow N.A."/>
            <person name="Litvintseva A.P."/>
            <person name="Loparev V.N."/>
            <person name="Cuomo C.A."/>
        </authorList>
    </citation>
    <scope>NUCLEOTIDE SEQUENCE [LARGE SCALE GENOMIC DNA]</scope>
    <source>
        <strain evidence="6 7">B12108</strain>
    </source>
</reference>
<feature type="domain" description="RRM" evidence="5">
    <location>
        <begin position="309"/>
        <end position="381"/>
    </location>
</feature>
<feature type="domain" description="RRM" evidence="5">
    <location>
        <begin position="87"/>
        <end position="165"/>
    </location>
</feature>
<dbReference type="VEuPathDB" id="FungiDB:C7M61_005227"/>
<dbReference type="InterPro" id="IPR050825">
    <property type="entry name" value="RBM42_RBP45_47-like"/>
</dbReference>
<dbReference type="AlphaFoldDB" id="A0A2P7YCR2"/>